<evidence type="ECO:0000313" key="1">
    <source>
        <dbReference type="EMBL" id="KDR76366.1"/>
    </source>
</evidence>
<protein>
    <submittedName>
        <fullName evidence="1">Uncharacterized protein</fullName>
    </submittedName>
</protein>
<proteinExistence type="predicted"/>
<evidence type="ECO:0000313" key="2">
    <source>
        <dbReference type="Proteomes" id="UP000027222"/>
    </source>
</evidence>
<dbReference type="HOGENOM" id="CLU_158782_0_0_1"/>
<dbReference type="AlphaFoldDB" id="A0A067SZQ6"/>
<dbReference type="EMBL" id="KL142379">
    <property type="protein sequence ID" value="KDR76366.1"/>
    <property type="molecule type" value="Genomic_DNA"/>
</dbReference>
<keyword evidence="2" id="KW-1185">Reference proteome</keyword>
<name>A0A067SZQ6_GALM3</name>
<gene>
    <name evidence="1" type="ORF">GALMADRAFT_479544</name>
</gene>
<organism evidence="1 2">
    <name type="scientific">Galerina marginata (strain CBS 339.88)</name>
    <dbReference type="NCBI Taxonomy" id="685588"/>
    <lineage>
        <taxon>Eukaryota</taxon>
        <taxon>Fungi</taxon>
        <taxon>Dikarya</taxon>
        <taxon>Basidiomycota</taxon>
        <taxon>Agaricomycotina</taxon>
        <taxon>Agaricomycetes</taxon>
        <taxon>Agaricomycetidae</taxon>
        <taxon>Agaricales</taxon>
        <taxon>Agaricineae</taxon>
        <taxon>Strophariaceae</taxon>
        <taxon>Galerina</taxon>
    </lineage>
</organism>
<dbReference type="Proteomes" id="UP000027222">
    <property type="component" value="Unassembled WGS sequence"/>
</dbReference>
<reference evidence="2" key="1">
    <citation type="journal article" date="2014" name="Proc. Natl. Acad. Sci. U.S.A.">
        <title>Extensive sampling of basidiomycete genomes demonstrates inadequacy of the white-rot/brown-rot paradigm for wood decay fungi.</title>
        <authorList>
            <person name="Riley R."/>
            <person name="Salamov A.A."/>
            <person name="Brown D.W."/>
            <person name="Nagy L.G."/>
            <person name="Floudas D."/>
            <person name="Held B.W."/>
            <person name="Levasseur A."/>
            <person name="Lombard V."/>
            <person name="Morin E."/>
            <person name="Otillar R."/>
            <person name="Lindquist E.A."/>
            <person name="Sun H."/>
            <person name="LaButti K.M."/>
            <person name="Schmutz J."/>
            <person name="Jabbour D."/>
            <person name="Luo H."/>
            <person name="Baker S.E."/>
            <person name="Pisabarro A.G."/>
            <person name="Walton J.D."/>
            <person name="Blanchette R.A."/>
            <person name="Henrissat B."/>
            <person name="Martin F."/>
            <person name="Cullen D."/>
            <person name="Hibbett D.S."/>
            <person name="Grigoriev I.V."/>
        </authorList>
    </citation>
    <scope>NUCLEOTIDE SEQUENCE [LARGE SCALE GENOMIC DNA]</scope>
    <source>
        <strain evidence="2">CBS 339.88</strain>
    </source>
</reference>
<accession>A0A067SZQ6</accession>
<sequence length="73" mass="8036">MPMSFPGLAQPISGAIPPPVPFPAVVSLWCSTCLLFRHVTFLNVNECHENDSASARIIFSIGLFLIFLNSNCW</sequence>